<evidence type="ECO:0000256" key="3">
    <source>
        <dbReference type="ARBA" id="ARBA00022692"/>
    </source>
</evidence>
<organism evidence="10 11">
    <name type="scientific">Luteimonas marina</name>
    <dbReference type="NCBI Taxonomy" id="488485"/>
    <lineage>
        <taxon>Bacteria</taxon>
        <taxon>Pseudomonadati</taxon>
        <taxon>Pseudomonadota</taxon>
        <taxon>Gammaproteobacteria</taxon>
        <taxon>Lysobacterales</taxon>
        <taxon>Lysobacteraceae</taxon>
        <taxon>Luteimonas</taxon>
    </lineage>
</organism>
<evidence type="ECO:0000256" key="5">
    <source>
        <dbReference type="ARBA" id="ARBA00023136"/>
    </source>
</evidence>
<dbReference type="OrthoDB" id="9770036at2"/>
<evidence type="ECO:0000256" key="4">
    <source>
        <dbReference type="ARBA" id="ARBA00022989"/>
    </source>
</evidence>
<gene>
    <name evidence="10" type="ORF">FQY83_07745</name>
</gene>
<comment type="caution">
    <text evidence="10">The sequence shown here is derived from an EMBL/GenBank/DDBJ whole genome shotgun (WGS) entry which is preliminary data.</text>
</comment>
<feature type="domain" description="ABC3 transporter permease C-terminal" evidence="8">
    <location>
        <begin position="288"/>
        <end position="402"/>
    </location>
</feature>
<dbReference type="GO" id="GO:0005886">
    <property type="term" value="C:plasma membrane"/>
    <property type="evidence" value="ECO:0007669"/>
    <property type="project" value="UniProtKB-SubCell"/>
</dbReference>
<dbReference type="InterPro" id="IPR003838">
    <property type="entry name" value="ABC3_permease_C"/>
</dbReference>
<feature type="transmembrane region" description="Helical" evidence="7">
    <location>
        <begin position="374"/>
        <end position="392"/>
    </location>
</feature>
<dbReference type="InterPro" id="IPR050250">
    <property type="entry name" value="Macrolide_Exporter_MacB"/>
</dbReference>
<evidence type="ECO:0000256" key="2">
    <source>
        <dbReference type="ARBA" id="ARBA00022475"/>
    </source>
</evidence>
<keyword evidence="2" id="KW-1003">Cell membrane</keyword>
<evidence type="ECO:0000256" key="1">
    <source>
        <dbReference type="ARBA" id="ARBA00004651"/>
    </source>
</evidence>
<dbReference type="Pfam" id="PF02687">
    <property type="entry name" value="FtsX"/>
    <property type="match status" value="1"/>
</dbReference>
<evidence type="ECO:0000256" key="6">
    <source>
        <dbReference type="ARBA" id="ARBA00038076"/>
    </source>
</evidence>
<evidence type="ECO:0000259" key="9">
    <source>
        <dbReference type="Pfam" id="PF12704"/>
    </source>
</evidence>
<keyword evidence="3 7" id="KW-0812">Transmembrane</keyword>
<dbReference type="Proteomes" id="UP000319980">
    <property type="component" value="Unassembled WGS sequence"/>
</dbReference>
<evidence type="ECO:0000256" key="7">
    <source>
        <dbReference type="SAM" id="Phobius"/>
    </source>
</evidence>
<keyword evidence="4 7" id="KW-1133">Transmembrane helix</keyword>
<feature type="transmembrane region" description="Helical" evidence="7">
    <location>
        <begin position="21"/>
        <end position="42"/>
    </location>
</feature>
<protein>
    <submittedName>
        <fullName evidence="10">FtsX-like permease family protein</fullName>
    </submittedName>
</protein>
<dbReference type="PANTHER" id="PTHR30572:SF4">
    <property type="entry name" value="ABC TRANSPORTER PERMEASE YTRF"/>
    <property type="match status" value="1"/>
</dbReference>
<feature type="domain" description="MacB-like periplasmic core" evidence="9">
    <location>
        <begin position="21"/>
        <end position="247"/>
    </location>
</feature>
<comment type="similarity">
    <text evidence="6">Belongs to the ABC-4 integral membrane protein family.</text>
</comment>
<feature type="transmembrane region" description="Helical" evidence="7">
    <location>
        <begin position="339"/>
        <end position="362"/>
    </location>
</feature>
<name>A0A5C5U4B1_9GAMM</name>
<dbReference type="RefSeq" id="WP_146386776.1">
    <property type="nucleotide sequence ID" value="NZ_VOHK01000003.1"/>
</dbReference>
<keyword evidence="5 7" id="KW-0472">Membrane</keyword>
<reference evidence="10 11" key="1">
    <citation type="journal article" date="2008" name="Int. J. Syst. Evol. Microbiol.">
        <title>Luteimonas marina sp. nov., isolated from seawater.</title>
        <authorList>
            <person name="Baik K.S."/>
            <person name="Park S.C."/>
            <person name="Kim M.S."/>
            <person name="Kim E.M."/>
            <person name="Park C."/>
            <person name="Chun J."/>
            <person name="Seong C.N."/>
        </authorList>
    </citation>
    <scope>NUCLEOTIDE SEQUENCE [LARGE SCALE GENOMIC DNA]</scope>
    <source>
        <strain evidence="10 11">FR1330</strain>
    </source>
</reference>
<proteinExistence type="inferred from homology"/>
<dbReference type="PANTHER" id="PTHR30572">
    <property type="entry name" value="MEMBRANE COMPONENT OF TRANSPORTER-RELATED"/>
    <property type="match status" value="1"/>
</dbReference>
<accession>A0A5C5U4B1</accession>
<evidence type="ECO:0000313" key="11">
    <source>
        <dbReference type="Proteomes" id="UP000319980"/>
    </source>
</evidence>
<evidence type="ECO:0000259" key="8">
    <source>
        <dbReference type="Pfam" id="PF02687"/>
    </source>
</evidence>
<feature type="transmembrane region" description="Helical" evidence="7">
    <location>
        <begin position="284"/>
        <end position="309"/>
    </location>
</feature>
<dbReference type="GO" id="GO:0022857">
    <property type="term" value="F:transmembrane transporter activity"/>
    <property type="evidence" value="ECO:0007669"/>
    <property type="project" value="TreeGrafter"/>
</dbReference>
<sequence>MNFTDVLRTALFALRGNWMRSALTSLGVIIGIASVIVMVSVGQGTQAEIDKMVAGLGSQRLDVSPNVARSSGGVRMSASSFFTLSQDDVDAIRSEIPEVQYISGSLRGSSQVVYAERNWNSSWQGVDPDYLVINGWSIADGEGFEASGDDKTVLIGETVRRELFGDESGIGETIRIGRVPLTVAGTLAPKGQSSFGRDQDEIVMVPLETARRRLMGSMGMPPKAVMEISLAVSDADELAYVQGELESLLRQRHRIAPGAEDDFRVRNMSEIVATRTATTRLMSWLLGAVATISLIVGGIGIMNIMLVSVTERIREIGLRMAVGAGPSDIRRQFLAEAMLLSLGGGVLGILIGVVGALLVGQFNSELPVELNGKVIALAAGFSIATGLFFGYYPASKASQLDPIEALRQQ</sequence>
<dbReference type="InterPro" id="IPR025857">
    <property type="entry name" value="MacB_PCD"/>
</dbReference>
<evidence type="ECO:0000313" key="10">
    <source>
        <dbReference type="EMBL" id="TWT21243.1"/>
    </source>
</evidence>
<dbReference type="Pfam" id="PF12704">
    <property type="entry name" value="MacB_PCD"/>
    <property type="match status" value="1"/>
</dbReference>
<dbReference type="AlphaFoldDB" id="A0A5C5U4B1"/>
<comment type="subcellular location">
    <subcellularLocation>
        <location evidence="1">Cell membrane</location>
        <topology evidence="1">Multi-pass membrane protein</topology>
    </subcellularLocation>
</comment>
<dbReference type="EMBL" id="VOHK01000003">
    <property type="protein sequence ID" value="TWT21243.1"/>
    <property type="molecule type" value="Genomic_DNA"/>
</dbReference>
<keyword evidence="11" id="KW-1185">Reference proteome</keyword>